<dbReference type="Proteomes" id="UP001336020">
    <property type="component" value="Unassembled WGS sequence"/>
</dbReference>
<evidence type="ECO:0000313" key="1">
    <source>
        <dbReference type="EMBL" id="MEE2059278.1"/>
    </source>
</evidence>
<gene>
    <name evidence="1" type="ORF">Q7514_17305</name>
</gene>
<evidence type="ECO:0008006" key="3">
    <source>
        <dbReference type="Google" id="ProtNLM"/>
    </source>
</evidence>
<protein>
    <recommendedName>
        <fullName evidence="3">DUF1918 domain-containing protein</fullName>
    </recommendedName>
</protein>
<proteinExistence type="predicted"/>
<sequence>MAGPTSNSSPQLSVGTAVIVRAGVAETRSIPGKIVEDYGSTQQVVGADLGRDWAPIRRWAVALDDGRLVFVDDDDLEVAPA</sequence>
<evidence type="ECO:0000313" key="2">
    <source>
        <dbReference type="Proteomes" id="UP001336020"/>
    </source>
</evidence>
<name>A0ABU7LCK9_9NOCA</name>
<comment type="caution">
    <text evidence="1">The sequence shown here is derived from an EMBL/GenBank/DDBJ whole genome shotgun (WGS) entry which is preliminary data.</text>
</comment>
<organism evidence="1 2">
    <name type="scientific">Rhodococcus artemisiae</name>
    <dbReference type="NCBI Taxonomy" id="714159"/>
    <lineage>
        <taxon>Bacteria</taxon>
        <taxon>Bacillati</taxon>
        <taxon>Actinomycetota</taxon>
        <taxon>Actinomycetes</taxon>
        <taxon>Mycobacteriales</taxon>
        <taxon>Nocardiaceae</taxon>
        <taxon>Rhodococcus</taxon>
    </lineage>
</organism>
<accession>A0ABU7LCK9</accession>
<reference evidence="1 2" key="1">
    <citation type="submission" date="2023-07" db="EMBL/GenBank/DDBJ databases">
        <authorList>
            <person name="Girao M."/>
            <person name="Carvalho M.F."/>
        </authorList>
    </citation>
    <scope>NUCLEOTIDE SEQUENCE [LARGE SCALE GENOMIC DNA]</scope>
    <source>
        <strain evidence="1 2">YIM65754</strain>
    </source>
</reference>
<keyword evidence="2" id="KW-1185">Reference proteome</keyword>
<dbReference type="EMBL" id="JAUTXY010000007">
    <property type="protein sequence ID" value="MEE2059278.1"/>
    <property type="molecule type" value="Genomic_DNA"/>
</dbReference>